<dbReference type="GO" id="GO:0004553">
    <property type="term" value="F:hydrolase activity, hydrolyzing O-glycosyl compounds"/>
    <property type="evidence" value="ECO:0007669"/>
    <property type="project" value="InterPro"/>
</dbReference>
<protein>
    <recommendedName>
        <fullName evidence="2">Beta-galactosidase beta-sandwich domain-containing protein</fullName>
    </recommendedName>
</protein>
<dbReference type="InParanoid" id="A0A1Q3CU34"/>
<sequence>MLFLLFWGFTEFGGPIHQRPVQDVAYTVARFIQRGGSFINYYMVWQPKYGHPKELHRAIKMCKMALVSADPIVTSLGSLQTGDCASFLSNYDTKSAAKVMFNNMQYNLPPWSISILPDCRFVVINTAKVYIKRG</sequence>
<evidence type="ECO:0000313" key="3">
    <source>
        <dbReference type="EMBL" id="GAV83759.1"/>
    </source>
</evidence>
<dbReference type="Proteomes" id="UP000187406">
    <property type="component" value="Unassembled WGS sequence"/>
</dbReference>
<dbReference type="PANTHER" id="PTHR23421">
    <property type="entry name" value="BETA-GALACTOSIDASE RELATED"/>
    <property type="match status" value="1"/>
</dbReference>
<accession>A0A1Q3CU34</accession>
<evidence type="ECO:0000313" key="4">
    <source>
        <dbReference type="Proteomes" id="UP000187406"/>
    </source>
</evidence>
<keyword evidence="4" id="KW-1185">Reference proteome</keyword>
<keyword evidence="1" id="KW-0732">Signal</keyword>
<dbReference type="GO" id="GO:0005975">
    <property type="term" value="P:carbohydrate metabolic process"/>
    <property type="evidence" value="ECO:0007669"/>
    <property type="project" value="InterPro"/>
</dbReference>
<organism evidence="3 4">
    <name type="scientific">Cephalotus follicularis</name>
    <name type="common">Albany pitcher plant</name>
    <dbReference type="NCBI Taxonomy" id="3775"/>
    <lineage>
        <taxon>Eukaryota</taxon>
        <taxon>Viridiplantae</taxon>
        <taxon>Streptophyta</taxon>
        <taxon>Embryophyta</taxon>
        <taxon>Tracheophyta</taxon>
        <taxon>Spermatophyta</taxon>
        <taxon>Magnoliopsida</taxon>
        <taxon>eudicotyledons</taxon>
        <taxon>Gunneridae</taxon>
        <taxon>Pentapetalae</taxon>
        <taxon>rosids</taxon>
        <taxon>fabids</taxon>
        <taxon>Oxalidales</taxon>
        <taxon>Cephalotaceae</taxon>
        <taxon>Cephalotus</taxon>
    </lineage>
</organism>
<evidence type="ECO:0000256" key="1">
    <source>
        <dbReference type="SAM" id="SignalP"/>
    </source>
</evidence>
<evidence type="ECO:0000259" key="2">
    <source>
        <dbReference type="Pfam" id="PF17834"/>
    </source>
</evidence>
<feature type="chain" id="PRO_5012071915" description="Beta-galactosidase beta-sandwich domain-containing protein" evidence="1">
    <location>
        <begin position="19"/>
        <end position="134"/>
    </location>
</feature>
<proteinExistence type="predicted"/>
<dbReference type="EMBL" id="BDDD01002998">
    <property type="protein sequence ID" value="GAV83759.1"/>
    <property type="molecule type" value="Genomic_DNA"/>
</dbReference>
<dbReference type="STRING" id="3775.A0A1Q3CU34"/>
<dbReference type="Pfam" id="PF17834">
    <property type="entry name" value="GHD"/>
    <property type="match status" value="1"/>
</dbReference>
<dbReference type="InterPro" id="IPR041392">
    <property type="entry name" value="GHD"/>
</dbReference>
<comment type="caution">
    <text evidence="3">The sequence shown here is derived from an EMBL/GenBank/DDBJ whole genome shotgun (WGS) entry which is preliminary data.</text>
</comment>
<feature type="signal peptide" evidence="1">
    <location>
        <begin position="1"/>
        <end position="18"/>
    </location>
</feature>
<name>A0A1Q3CU34_CEPFO</name>
<reference evidence="4" key="1">
    <citation type="submission" date="2016-04" db="EMBL/GenBank/DDBJ databases">
        <title>Cephalotus genome sequencing.</title>
        <authorList>
            <person name="Fukushima K."/>
            <person name="Hasebe M."/>
            <person name="Fang X."/>
        </authorList>
    </citation>
    <scope>NUCLEOTIDE SEQUENCE [LARGE SCALE GENOMIC DNA]</scope>
    <source>
        <strain evidence="4">cv. St1</strain>
    </source>
</reference>
<dbReference type="OrthoDB" id="1535092at2759"/>
<feature type="domain" description="Beta-galactosidase beta-sandwich" evidence="2">
    <location>
        <begin position="80"/>
        <end position="129"/>
    </location>
</feature>
<dbReference type="AlphaFoldDB" id="A0A1Q3CU34"/>
<gene>
    <name evidence="3" type="ORF">CFOL_v3_27204</name>
</gene>
<dbReference type="InterPro" id="IPR001944">
    <property type="entry name" value="Glycoside_Hdrlase_35"/>
</dbReference>